<gene>
    <name evidence="2" type="ORF">DWX36_09660</name>
</gene>
<dbReference type="GO" id="GO:0009307">
    <property type="term" value="P:DNA restriction-modification system"/>
    <property type="evidence" value="ECO:0007669"/>
    <property type="project" value="InterPro"/>
</dbReference>
<protein>
    <submittedName>
        <fullName evidence="2">Restriction endonuclease</fullName>
    </submittedName>
</protein>
<accession>A0A412NGF3</accession>
<dbReference type="Gene3D" id="3.40.1350.10">
    <property type="match status" value="1"/>
</dbReference>
<dbReference type="InterPro" id="IPR011856">
    <property type="entry name" value="tRNA_endonuc-like_dom_sf"/>
</dbReference>
<dbReference type="SUPFAM" id="SSF52980">
    <property type="entry name" value="Restriction endonuclease-like"/>
    <property type="match status" value="1"/>
</dbReference>
<keyword evidence="2" id="KW-0378">Hydrolase</keyword>
<proteinExistence type="predicted"/>
<dbReference type="InterPro" id="IPR007560">
    <property type="entry name" value="Restrct_endonuc_IV_Mrr"/>
</dbReference>
<evidence type="ECO:0000313" key="2">
    <source>
        <dbReference type="EMBL" id="RGT38391.1"/>
    </source>
</evidence>
<dbReference type="GO" id="GO:0004519">
    <property type="term" value="F:endonuclease activity"/>
    <property type="evidence" value="ECO:0007669"/>
    <property type="project" value="UniProtKB-KW"/>
</dbReference>
<evidence type="ECO:0000313" key="3">
    <source>
        <dbReference type="Proteomes" id="UP000283834"/>
    </source>
</evidence>
<keyword evidence="2" id="KW-0255">Endonuclease</keyword>
<name>A0A412NGF3_MEDGN</name>
<dbReference type="Proteomes" id="UP000283834">
    <property type="component" value="Unassembled WGS sequence"/>
</dbReference>
<evidence type="ECO:0000259" key="1">
    <source>
        <dbReference type="Pfam" id="PF04471"/>
    </source>
</evidence>
<keyword evidence="2" id="KW-0540">Nuclease</keyword>
<dbReference type="InterPro" id="IPR016984">
    <property type="entry name" value="UCP031853"/>
</dbReference>
<reference evidence="2 3" key="1">
    <citation type="submission" date="2018-08" db="EMBL/GenBank/DDBJ databases">
        <title>A genome reference for cultivated species of the human gut microbiota.</title>
        <authorList>
            <person name="Zou Y."/>
            <person name="Xue W."/>
            <person name="Luo G."/>
        </authorList>
    </citation>
    <scope>NUCLEOTIDE SEQUENCE [LARGE SCALE GENOMIC DNA]</scope>
    <source>
        <strain evidence="2 3">AF19-16AC</strain>
    </source>
</reference>
<dbReference type="Pfam" id="PF04471">
    <property type="entry name" value="Mrr_cat"/>
    <property type="match status" value="1"/>
</dbReference>
<dbReference type="AlphaFoldDB" id="A0A412NGF3"/>
<dbReference type="RefSeq" id="WP_118046904.1">
    <property type="nucleotide sequence ID" value="NZ_QRWQ01000008.1"/>
</dbReference>
<dbReference type="PIRSF" id="PIRSF031853">
    <property type="entry name" value="UPC031853"/>
    <property type="match status" value="1"/>
</dbReference>
<feature type="domain" description="Restriction endonuclease type IV Mrr" evidence="1">
    <location>
        <begin position="193"/>
        <end position="306"/>
    </location>
</feature>
<sequence>MSIWLCRAGRFGEHEARFLENNKIYFTFEEIDKPLNSFSGRAAIQQYFLEKAPTLKERAALNFASQAHIFSSRMSVDDWVITPSKNLPGILHFGKIVGEYAFDTEVEDCYRHSRSVEWFSDVPKSVFEQDIQYSLGAAITTCQIKQEARIKKAVSLFHPAPNSEQVFTPPPENSPFRDIETESLDAISDFIIQNFKGDGLAHIVAAILRAKGFVTYVSPKGPDHGVDILASAGSLGFSSPKICVQVKSTNDAIDRIVLDQLIGTMANVGAEYGLLVSWSGFRSSVERERAMQFFKVRLWSKKEIIEELLACYSSLDDEIKQKIPLKRIWTLDIGDE</sequence>
<comment type="caution">
    <text evidence="2">The sequence shown here is derived from an EMBL/GenBank/DDBJ whole genome shotgun (WGS) entry which is preliminary data.</text>
</comment>
<organism evidence="2 3">
    <name type="scientific">Mediterraneibacter gnavus</name>
    <name type="common">Ruminococcus gnavus</name>
    <dbReference type="NCBI Taxonomy" id="33038"/>
    <lineage>
        <taxon>Bacteria</taxon>
        <taxon>Bacillati</taxon>
        <taxon>Bacillota</taxon>
        <taxon>Clostridia</taxon>
        <taxon>Lachnospirales</taxon>
        <taxon>Lachnospiraceae</taxon>
        <taxon>Mediterraneibacter</taxon>
    </lineage>
</organism>
<dbReference type="InterPro" id="IPR011335">
    <property type="entry name" value="Restrct_endonuc-II-like"/>
</dbReference>
<dbReference type="EMBL" id="QRWQ01000008">
    <property type="protein sequence ID" value="RGT38391.1"/>
    <property type="molecule type" value="Genomic_DNA"/>
</dbReference>
<dbReference type="GO" id="GO:0003677">
    <property type="term" value="F:DNA binding"/>
    <property type="evidence" value="ECO:0007669"/>
    <property type="project" value="InterPro"/>
</dbReference>